<gene>
    <name evidence="2" type="ORF">OM076_38825</name>
</gene>
<dbReference type="AlphaFoldDB" id="A0A9X3N0Q0"/>
<evidence type="ECO:0000313" key="3">
    <source>
        <dbReference type="Proteomes" id="UP001149140"/>
    </source>
</evidence>
<protein>
    <submittedName>
        <fullName evidence="2">Uncharacterized protein</fullName>
    </submittedName>
</protein>
<proteinExistence type="predicted"/>
<accession>A0A9X3N0Q0</accession>
<evidence type="ECO:0000313" key="2">
    <source>
        <dbReference type="EMBL" id="MDA0166284.1"/>
    </source>
</evidence>
<sequence>MGARRRAARPTTPRADQGRTTAGTEEGRALPPEDFDALVAQRLAARERLLAARAEVLEPQVTQRISAVRSWPVGRRCPISRLCEAWVAHRHGLAMVRRSGTWLAGSVSPALVAETGRAIELYEAYAEERPPDWPASGPAALCSLGRLGRADRFAGDVARLLGLAKRMRAAALANDPARLDRCRARAERRTQPPRGRFVFRNSAPRIETAEGRRGRVRDALLVAGANPGDWPNAELALAHHPALRDTAQPRLIEPEHCEELDGLAARAIRYRAELAAGRWRISADEPPTSNPKEA</sequence>
<organism evidence="2 3">
    <name type="scientific">Solirubrobacter ginsenosidimutans</name>
    <dbReference type="NCBI Taxonomy" id="490573"/>
    <lineage>
        <taxon>Bacteria</taxon>
        <taxon>Bacillati</taxon>
        <taxon>Actinomycetota</taxon>
        <taxon>Thermoleophilia</taxon>
        <taxon>Solirubrobacterales</taxon>
        <taxon>Solirubrobacteraceae</taxon>
        <taxon>Solirubrobacter</taxon>
    </lineage>
</organism>
<feature type="region of interest" description="Disordered" evidence="1">
    <location>
        <begin position="1"/>
        <end position="30"/>
    </location>
</feature>
<name>A0A9X3N0Q0_9ACTN</name>
<dbReference type="RefSeq" id="WP_270045541.1">
    <property type="nucleotide sequence ID" value="NZ_JAPDOD010000062.1"/>
</dbReference>
<evidence type="ECO:0000256" key="1">
    <source>
        <dbReference type="SAM" id="MobiDB-lite"/>
    </source>
</evidence>
<comment type="caution">
    <text evidence="2">The sequence shown here is derived from an EMBL/GenBank/DDBJ whole genome shotgun (WGS) entry which is preliminary data.</text>
</comment>
<reference evidence="2" key="1">
    <citation type="submission" date="2022-10" db="EMBL/GenBank/DDBJ databases">
        <title>The WGS of Solirubrobacter ginsenosidimutans DSM 21036.</title>
        <authorList>
            <person name="Jiang Z."/>
        </authorList>
    </citation>
    <scope>NUCLEOTIDE SEQUENCE</scope>
    <source>
        <strain evidence="2">DSM 21036</strain>
    </source>
</reference>
<dbReference type="EMBL" id="JAPDOD010000062">
    <property type="protein sequence ID" value="MDA0166284.1"/>
    <property type="molecule type" value="Genomic_DNA"/>
</dbReference>
<keyword evidence="3" id="KW-1185">Reference proteome</keyword>
<dbReference type="Proteomes" id="UP001149140">
    <property type="component" value="Unassembled WGS sequence"/>
</dbReference>